<feature type="compositionally biased region" description="Basic residues" evidence="1">
    <location>
        <begin position="240"/>
        <end position="253"/>
    </location>
</feature>
<comment type="caution">
    <text evidence="2">The sequence shown here is derived from an EMBL/GenBank/DDBJ whole genome shotgun (WGS) entry which is preliminary data.</text>
</comment>
<protein>
    <submittedName>
        <fullName evidence="2">Uncharacterized protein</fullName>
    </submittedName>
</protein>
<keyword evidence="3" id="KW-1185">Reference proteome</keyword>
<feature type="compositionally biased region" description="Basic and acidic residues" evidence="1">
    <location>
        <begin position="191"/>
        <end position="239"/>
    </location>
</feature>
<feature type="region of interest" description="Disordered" evidence="1">
    <location>
        <begin position="116"/>
        <end position="253"/>
    </location>
</feature>
<dbReference type="EMBL" id="JADNYJ010000039">
    <property type="protein sequence ID" value="KAF8901855.1"/>
    <property type="molecule type" value="Genomic_DNA"/>
</dbReference>
<feature type="compositionally biased region" description="Polar residues" evidence="1">
    <location>
        <begin position="175"/>
        <end position="185"/>
    </location>
</feature>
<accession>A0A9P5TMP6</accession>
<proteinExistence type="predicted"/>
<organism evidence="2 3">
    <name type="scientific">Gymnopilus junonius</name>
    <name type="common">Spectacular rustgill mushroom</name>
    <name type="synonym">Gymnopilus spectabilis subsp. junonius</name>
    <dbReference type="NCBI Taxonomy" id="109634"/>
    <lineage>
        <taxon>Eukaryota</taxon>
        <taxon>Fungi</taxon>
        <taxon>Dikarya</taxon>
        <taxon>Basidiomycota</taxon>
        <taxon>Agaricomycotina</taxon>
        <taxon>Agaricomycetes</taxon>
        <taxon>Agaricomycetidae</taxon>
        <taxon>Agaricales</taxon>
        <taxon>Agaricineae</taxon>
        <taxon>Hymenogastraceae</taxon>
        <taxon>Gymnopilus</taxon>
    </lineage>
</organism>
<dbReference type="Proteomes" id="UP000724874">
    <property type="component" value="Unassembled WGS sequence"/>
</dbReference>
<reference evidence="2" key="1">
    <citation type="submission" date="2020-11" db="EMBL/GenBank/DDBJ databases">
        <authorList>
            <consortium name="DOE Joint Genome Institute"/>
            <person name="Ahrendt S."/>
            <person name="Riley R."/>
            <person name="Andreopoulos W."/>
            <person name="LaButti K."/>
            <person name="Pangilinan J."/>
            <person name="Ruiz-duenas F.J."/>
            <person name="Barrasa J.M."/>
            <person name="Sanchez-Garcia M."/>
            <person name="Camarero S."/>
            <person name="Miyauchi S."/>
            <person name="Serrano A."/>
            <person name="Linde D."/>
            <person name="Babiker R."/>
            <person name="Drula E."/>
            <person name="Ayuso-Fernandez I."/>
            <person name="Pacheco R."/>
            <person name="Padilla G."/>
            <person name="Ferreira P."/>
            <person name="Barriuso J."/>
            <person name="Kellner H."/>
            <person name="Castanera R."/>
            <person name="Alfaro M."/>
            <person name="Ramirez L."/>
            <person name="Pisabarro A.G."/>
            <person name="Kuo A."/>
            <person name="Tritt A."/>
            <person name="Lipzen A."/>
            <person name="He G."/>
            <person name="Yan M."/>
            <person name="Ng V."/>
            <person name="Cullen D."/>
            <person name="Martin F."/>
            <person name="Rosso M.-N."/>
            <person name="Henrissat B."/>
            <person name="Hibbett D."/>
            <person name="Martinez A.T."/>
            <person name="Grigoriev I.V."/>
        </authorList>
    </citation>
    <scope>NUCLEOTIDE SEQUENCE</scope>
    <source>
        <strain evidence="2">AH 44721</strain>
    </source>
</reference>
<evidence type="ECO:0000313" key="3">
    <source>
        <dbReference type="Proteomes" id="UP000724874"/>
    </source>
</evidence>
<feature type="compositionally biased region" description="Basic and acidic residues" evidence="1">
    <location>
        <begin position="121"/>
        <end position="144"/>
    </location>
</feature>
<dbReference type="AlphaFoldDB" id="A0A9P5TMP6"/>
<evidence type="ECO:0000313" key="2">
    <source>
        <dbReference type="EMBL" id="KAF8901855.1"/>
    </source>
</evidence>
<feature type="region of interest" description="Disordered" evidence="1">
    <location>
        <begin position="1"/>
        <end position="38"/>
    </location>
</feature>
<gene>
    <name evidence="2" type="ORF">CPB84DRAFT_1846572</name>
</gene>
<feature type="compositionally biased region" description="Basic residues" evidence="1">
    <location>
        <begin position="145"/>
        <end position="158"/>
    </location>
</feature>
<name>A0A9P5TMP6_GYMJU</name>
<evidence type="ECO:0000256" key="1">
    <source>
        <dbReference type="SAM" id="MobiDB-lite"/>
    </source>
</evidence>
<sequence length="253" mass="29283">MSRSRTTASGKKAPTKMQVHIQRNIDNFKRSRPHGTKGPEVMRQYVEYMDQEHFVRKDELESSIEVVIPHVPVPRKDTADEHDIQYGYSLQEISEMSLQDLFGRDAAGREPVSGVLLLGHKNPERLHGKDSDTEETDTKPDTTVKKRQAKKKKNKKGIKSQNGSADTPHGLPSPNVASDTSNLALQNLLERMQRMETELDGHKRIAEEERRKAEEERQRADEERQRAEEERKKADEERQRQKKSARRRKLTDR</sequence>